<keyword evidence="5" id="KW-0677">Repeat</keyword>
<reference evidence="10" key="1">
    <citation type="submission" date="2021-02" db="EMBL/GenBank/DDBJ databases">
        <authorList>
            <person name="Nowell W R."/>
        </authorList>
    </citation>
    <scope>NUCLEOTIDE SEQUENCE</scope>
</reference>
<dbReference type="EC" id="2.4.2.31" evidence="8"/>
<dbReference type="InterPro" id="IPR000768">
    <property type="entry name" value="ART"/>
</dbReference>
<dbReference type="Proteomes" id="UP000663877">
    <property type="component" value="Unassembled WGS sequence"/>
</dbReference>
<proteinExistence type="inferred from homology"/>
<dbReference type="SUPFAM" id="SSF56399">
    <property type="entry name" value="ADP-ribosylation"/>
    <property type="match status" value="1"/>
</dbReference>
<dbReference type="GO" id="GO:0008270">
    <property type="term" value="F:zinc ion binding"/>
    <property type="evidence" value="ECO:0007669"/>
    <property type="project" value="UniProtKB-KW"/>
</dbReference>
<keyword evidence="4" id="KW-0548">Nucleotidyltransferase</keyword>
<dbReference type="PROSITE" id="PS51125">
    <property type="entry name" value="NHL"/>
    <property type="match status" value="2"/>
</dbReference>
<dbReference type="GO" id="GO:0106274">
    <property type="term" value="F:NAD+-protein-arginine ADP-ribosyltransferase activity"/>
    <property type="evidence" value="ECO:0007669"/>
    <property type="project" value="UniProtKB-EC"/>
</dbReference>
<feature type="repeat" description="NHL" evidence="7">
    <location>
        <begin position="463"/>
        <end position="493"/>
    </location>
</feature>
<dbReference type="GO" id="GO:0061630">
    <property type="term" value="F:ubiquitin protein ligase activity"/>
    <property type="evidence" value="ECO:0007669"/>
    <property type="project" value="TreeGrafter"/>
</dbReference>
<keyword evidence="3 8" id="KW-0808">Transferase</keyword>
<dbReference type="EMBL" id="CAJNOM010000176">
    <property type="protein sequence ID" value="CAF1182406.1"/>
    <property type="molecule type" value="Genomic_DNA"/>
</dbReference>
<evidence type="ECO:0000256" key="5">
    <source>
        <dbReference type="ARBA" id="ARBA00022737"/>
    </source>
</evidence>
<dbReference type="GO" id="GO:0000209">
    <property type="term" value="P:protein polyubiquitination"/>
    <property type="evidence" value="ECO:0007669"/>
    <property type="project" value="TreeGrafter"/>
</dbReference>
<evidence type="ECO:0000313" key="11">
    <source>
        <dbReference type="Proteomes" id="UP000663832"/>
    </source>
</evidence>
<dbReference type="GO" id="GO:0016779">
    <property type="term" value="F:nucleotidyltransferase activity"/>
    <property type="evidence" value="ECO:0007669"/>
    <property type="project" value="UniProtKB-KW"/>
</dbReference>
<dbReference type="Gene3D" id="2.120.10.30">
    <property type="entry name" value="TolB, C-terminal domain"/>
    <property type="match status" value="2"/>
</dbReference>
<evidence type="ECO:0000256" key="2">
    <source>
        <dbReference type="ARBA" id="ARBA00022676"/>
    </source>
</evidence>
<dbReference type="PROSITE" id="PS51996">
    <property type="entry name" value="TR_MART"/>
    <property type="match status" value="1"/>
</dbReference>
<dbReference type="CDD" id="cd05819">
    <property type="entry name" value="NHL"/>
    <property type="match status" value="1"/>
</dbReference>
<name>A0A814V9I4_9BILA</name>
<keyword evidence="2 8" id="KW-0328">Glycosyltransferase</keyword>
<dbReference type="InterPro" id="IPR001258">
    <property type="entry name" value="NHL_repeat"/>
</dbReference>
<dbReference type="InterPro" id="IPR011042">
    <property type="entry name" value="6-blade_b-propeller_TolB-like"/>
</dbReference>
<gene>
    <name evidence="9" type="ORF">BJG266_LOCUS20804</name>
    <name evidence="10" type="ORF">QVE165_LOCUS24755</name>
</gene>
<protein>
    <recommendedName>
        <fullName evidence="8">NAD(P)(+)--arginine ADP-ribosyltransferase</fullName>
        <ecNumber evidence="8">2.4.2.31</ecNumber>
    </recommendedName>
    <alternativeName>
        <fullName evidence="8">Mono(ADP-ribosyl)transferase</fullName>
    </alternativeName>
</protein>
<evidence type="ECO:0000313" key="9">
    <source>
        <dbReference type="EMBL" id="CAF1090923.1"/>
    </source>
</evidence>
<comment type="catalytic activity">
    <reaction evidence="6 8">
        <text>L-arginyl-[protein] + NAD(+) = N(omega)-(ADP-D-ribosyl)-L-arginyl-[protein] + nicotinamide + H(+)</text>
        <dbReference type="Rhea" id="RHEA:19149"/>
        <dbReference type="Rhea" id="RHEA-COMP:10532"/>
        <dbReference type="Rhea" id="RHEA-COMP:15087"/>
        <dbReference type="ChEBI" id="CHEBI:15378"/>
        <dbReference type="ChEBI" id="CHEBI:17154"/>
        <dbReference type="ChEBI" id="CHEBI:29965"/>
        <dbReference type="ChEBI" id="CHEBI:57540"/>
        <dbReference type="ChEBI" id="CHEBI:142554"/>
        <dbReference type="EC" id="2.4.2.31"/>
    </reaction>
</comment>
<evidence type="ECO:0000313" key="10">
    <source>
        <dbReference type="EMBL" id="CAF1182406.1"/>
    </source>
</evidence>
<evidence type="ECO:0000256" key="6">
    <source>
        <dbReference type="ARBA" id="ARBA00047597"/>
    </source>
</evidence>
<comment type="caution">
    <text evidence="10">The sequence shown here is derived from an EMBL/GenBank/DDBJ whole genome shotgun (WGS) entry which is preliminary data.</text>
</comment>
<dbReference type="PANTHER" id="PTHR24104:SF25">
    <property type="entry name" value="PROTEIN LIN-41"/>
    <property type="match status" value="1"/>
</dbReference>
<comment type="similarity">
    <text evidence="1 8">Belongs to the Arg-specific ADP-ribosyltransferase family.</text>
</comment>
<evidence type="ECO:0000256" key="3">
    <source>
        <dbReference type="ARBA" id="ARBA00022679"/>
    </source>
</evidence>
<dbReference type="OrthoDB" id="423533at2759"/>
<dbReference type="PANTHER" id="PTHR24104">
    <property type="entry name" value="E3 UBIQUITIN-PROTEIN LIGASE NHLRC1-RELATED"/>
    <property type="match status" value="1"/>
</dbReference>
<dbReference type="Pfam" id="PF01129">
    <property type="entry name" value="ART"/>
    <property type="match status" value="1"/>
</dbReference>
<feature type="repeat" description="NHL" evidence="7">
    <location>
        <begin position="511"/>
        <end position="549"/>
    </location>
</feature>
<dbReference type="Gene3D" id="3.90.176.10">
    <property type="entry name" value="Toxin ADP-ribosyltransferase, Chain A, domain 1"/>
    <property type="match status" value="1"/>
</dbReference>
<dbReference type="InterPro" id="IPR050952">
    <property type="entry name" value="TRIM-NHL_E3_ligases"/>
</dbReference>
<dbReference type="GO" id="GO:0043161">
    <property type="term" value="P:proteasome-mediated ubiquitin-dependent protein catabolic process"/>
    <property type="evidence" value="ECO:0007669"/>
    <property type="project" value="TreeGrafter"/>
</dbReference>
<keyword evidence="8" id="KW-0520">NAD</keyword>
<keyword evidence="8" id="KW-0521">NADP</keyword>
<keyword evidence="11" id="KW-1185">Reference proteome</keyword>
<evidence type="ECO:0000256" key="8">
    <source>
        <dbReference type="RuleBase" id="RU361228"/>
    </source>
</evidence>
<evidence type="ECO:0000256" key="7">
    <source>
        <dbReference type="PROSITE-ProRule" id="PRU00504"/>
    </source>
</evidence>
<evidence type="ECO:0000256" key="1">
    <source>
        <dbReference type="ARBA" id="ARBA00009558"/>
    </source>
</evidence>
<dbReference type="SUPFAM" id="SSF63829">
    <property type="entry name" value="Calcium-dependent phosphotriesterase"/>
    <property type="match status" value="1"/>
</dbReference>
<organism evidence="10 11">
    <name type="scientific">Adineta steineri</name>
    <dbReference type="NCBI Taxonomy" id="433720"/>
    <lineage>
        <taxon>Eukaryota</taxon>
        <taxon>Metazoa</taxon>
        <taxon>Spiralia</taxon>
        <taxon>Gnathifera</taxon>
        <taxon>Rotifera</taxon>
        <taxon>Eurotatoria</taxon>
        <taxon>Bdelloidea</taxon>
        <taxon>Adinetida</taxon>
        <taxon>Adinetidae</taxon>
        <taxon>Adineta</taxon>
    </lineage>
</organism>
<dbReference type="AlphaFoldDB" id="A0A814V9I4"/>
<sequence length="551" mass="62991">MAEFNSIPSERFLDATSEPQRRLSPIHDYELKPLVSLEEAVRPFESLIPNIQAYVWTATGNCEQPKDGLTPDESAAVYLYTMQCMYHQLNTLLRSENRQQLVPYFSYLKLFLTALWKLNDVHDLVFRGVKANVSDDYPKGKKFAWWGLSSTTTSLDVLQKDTFLGESGPRTLFNIQCFNGKMIKNHSQFPLENEVILLPCSYFEVMGNMKQGADLRIIHLKQIEPPVVLIQPPFPSTVHNKEPTPKQSKTKFNKFKQNGIIYAGGNGQGNQLNQLTYPYGIFIDHHNHIFIADTENHRIVEWKYHSNKGQVIAGGNDEGNRNDQLSYPRDVLVDKQKNSFIISDKRNRRLIQCFRQNEIKPQILISDIACYGLSMDKNGFIYISDSEKNEVRRWKMGEYNNEGIIVAGGNGKGGQLNQFNYPNYIFVDEDDSLYVSDRENQRVMKWRKNAKEGIVVAGGNGQGSSLKQLFHPTGVIVDHLGQIYVADCHNHRVMRWCEGNGEGEIVVGGNEEGKELNQLNCPTGLSFDDEENLYVVDRSNHRILKYENCFD</sequence>
<dbReference type="EMBL" id="CAJNOI010000120">
    <property type="protein sequence ID" value="CAF1090923.1"/>
    <property type="molecule type" value="Genomic_DNA"/>
</dbReference>
<evidence type="ECO:0000256" key="4">
    <source>
        <dbReference type="ARBA" id="ARBA00022695"/>
    </source>
</evidence>
<dbReference type="Proteomes" id="UP000663832">
    <property type="component" value="Unassembled WGS sequence"/>
</dbReference>
<dbReference type="Pfam" id="PF01436">
    <property type="entry name" value="NHL"/>
    <property type="match status" value="2"/>
</dbReference>
<accession>A0A814V9I4</accession>